<dbReference type="AlphaFoldDB" id="A0A7D8ULF4"/>
<dbReference type="InterPro" id="IPR011333">
    <property type="entry name" value="SKP1/BTB/POZ_sf"/>
</dbReference>
<sequence>MKQSTKTSPSKPVEAPTNRGTSNEMEIAKAEKGLKVYSYSCVCDSCVCGESGESCEQNTRIRDHASEISRILAKCPDIATLIVGPCQSKITCHKTLLGFKSEYFDGLCFGGFPSSESGEIRMEEEQPEAIAAFVSWLYTGRISSTCTVAPAALWVLGDKLRSPGFTNEAMHFLFRIYYQGTFITAETAGFSYDNTTSGSKLRLFIKDVILNEGPLSKETELCSDDIESWRALIRQGGDLLVDISFEGSFNNFICDDDQRMAWYYQNHHKYLEPITTRPIEDFLQGKPREGTRNI</sequence>
<dbReference type="Gene3D" id="3.30.710.10">
    <property type="entry name" value="Potassium Channel Kv1.1, Chain A"/>
    <property type="match status" value="1"/>
</dbReference>
<comment type="caution">
    <text evidence="3">The sequence shown here is derived from an EMBL/GenBank/DDBJ whole genome shotgun (WGS) entry which is preliminary data.</text>
</comment>
<dbReference type="PROSITE" id="PS50097">
    <property type="entry name" value="BTB"/>
    <property type="match status" value="1"/>
</dbReference>
<gene>
    <name evidence="3" type="ORF">LCER1_G006825</name>
</gene>
<evidence type="ECO:0000259" key="2">
    <source>
        <dbReference type="PROSITE" id="PS50097"/>
    </source>
</evidence>
<name>A0A7D8ULF4_9HELO</name>
<organism evidence="3 4">
    <name type="scientific">Lachnellula cervina</name>
    <dbReference type="NCBI Taxonomy" id="1316786"/>
    <lineage>
        <taxon>Eukaryota</taxon>
        <taxon>Fungi</taxon>
        <taxon>Dikarya</taxon>
        <taxon>Ascomycota</taxon>
        <taxon>Pezizomycotina</taxon>
        <taxon>Leotiomycetes</taxon>
        <taxon>Helotiales</taxon>
        <taxon>Lachnaceae</taxon>
        <taxon>Lachnellula</taxon>
    </lineage>
</organism>
<dbReference type="InterPro" id="IPR000210">
    <property type="entry name" value="BTB/POZ_dom"/>
</dbReference>
<dbReference type="CDD" id="cd18186">
    <property type="entry name" value="BTB_POZ_ZBTB_KLHL-like"/>
    <property type="match status" value="1"/>
</dbReference>
<accession>A0A7D8ULF4</accession>
<dbReference type="OrthoDB" id="194443at2759"/>
<feature type="domain" description="BTB" evidence="2">
    <location>
        <begin position="77"/>
        <end position="146"/>
    </location>
</feature>
<dbReference type="PANTHER" id="PTHR47843:SF2">
    <property type="entry name" value="BTB DOMAIN-CONTAINING PROTEIN"/>
    <property type="match status" value="1"/>
</dbReference>
<reference evidence="3 4" key="1">
    <citation type="submission" date="2018-05" db="EMBL/GenBank/DDBJ databases">
        <title>Whole genome sequencing for identification of molecular markers to develop diagnostic detection tools for the regulated plant pathogen Lachnellula willkommii.</title>
        <authorList>
            <person name="Giroux E."/>
            <person name="Bilodeau G."/>
        </authorList>
    </citation>
    <scope>NUCLEOTIDE SEQUENCE [LARGE SCALE GENOMIC DNA]</scope>
    <source>
        <strain evidence="3 4">CBS 625.97</strain>
    </source>
</reference>
<dbReference type="SUPFAM" id="SSF54695">
    <property type="entry name" value="POZ domain"/>
    <property type="match status" value="1"/>
</dbReference>
<feature type="compositionally biased region" description="Polar residues" evidence="1">
    <location>
        <begin position="1"/>
        <end position="10"/>
    </location>
</feature>
<dbReference type="Pfam" id="PF00651">
    <property type="entry name" value="BTB"/>
    <property type="match status" value="1"/>
</dbReference>
<protein>
    <recommendedName>
        <fullName evidence="2">BTB domain-containing protein</fullName>
    </recommendedName>
</protein>
<dbReference type="EMBL" id="QGMG01000729">
    <property type="protein sequence ID" value="TVY51808.1"/>
    <property type="molecule type" value="Genomic_DNA"/>
</dbReference>
<evidence type="ECO:0000256" key="1">
    <source>
        <dbReference type="SAM" id="MobiDB-lite"/>
    </source>
</evidence>
<dbReference type="PANTHER" id="PTHR47843">
    <property type="entry name" value="BTB DOMAIN-CONTAINING PROTEIN-RELATED"/>
    <property type="match status" value="1"/>
</dbReference>
<keyword evidence="4" id="KW-1185">Reference proteome</keyword>
<evidence type="ECO:0000313" key="4">
    <source>
        <dbReference type="Proteomes" id="UP000481288"/>
    </source>
</evidence>
<feature type="region of interest" description="Disordered" evidence="1">
    <location>
        <begin position="1"/>
        <end position="25"/>
    </location>
</feature>
<proteinExistence type="predicted"/>
<evidence type="ECO:0000313" key="3">
    <source>
        <dbReference type="EMBL" id="TVY51808.1"/>
    </source>
</evidence>
<dbReference type="Proteomes" id="UP000481288">
    <property type="component" value="Unassembled WGS sequence"/>
</dbReference>